<protein>
    <recommendedName>
        <fullName evidence="3">Transaldolase</fullName>
    </recommendedName>
</protein>
<dbReference type="EMBL" id="JANKHO010002799">
    <property type="protein sequence ID" value="KAJ3488673.1"/>
    <property type="molecule type" value="Genomic_DNA"/>
</dbReference>
<gene>
    <name evidence="1" type="ORF">NLJ89_g11590</name>
</gene>
<comment type="caution">
    <text evidence="1">The sequence shown here is derived from an EMBL/GenBank/DDBJ whole genome shotgun (WGS) entry which is preliminary data.</text>
</comment>
<reference evidence="1" key="1">
    <citation type="submission" date="2022-07" db="EMBL/GenBank/DDBJ databases">
        <title>Genome Sequence of Agrocybe chaxingu.</title>
        <authorList>
            <person name="Buettner E."/>
        </authorList>
    </citation>
    <scope>NUCLEOTIDE SEQUENCE</scope>
    <source>
        <strain evidence="1">MP-N11</strain>
    </source>
</reference>
<organism evidence="1 2">
    <name type="scientific">Agrocybe chaxingu</name>
    <dbReference type="NCBI Taxonomy" id="84603"/>
    <lineage>
        <taxon>Eukaryota</taxon>
        <taxon>Fungi</taxon>
        <taxon>Dikarya</taxon>
        <taxon>Basidiomycota</taxon>
        <taxon>Agaricomycotina</taxon>
        <taxon>Agaricomycetes</taxon>
        <taxon>Agaricomycetidae</taxon>
        <taxon>Agaricales</taxon>
        <taxon>Agaricineae</taxon>
        <taxon>Strophariaceae</taxon>
        <taxon>Agrocybe</taxon>
    </lineage>
</organism>
<evidence type="ECO:0000313" key="2">
    <source>
        <dbReference type="Proteomes" id="UP001148786"/>
    </source>
</evidence>
<dbReference type="InterPro" id="IPR013785">
    <property type="entry name" value="Aldolase_TIM"/>
</dbReference>
<proteinExistence type="predicted"/>
<evidence type="ECO:0000313" key="1">
    <source>
        <dbReference type="EMBL" id="KAJ3488673.1"/>
    </source>
</evidence>
<sequence>MSTQAHETETRTALDALRDSGIVIAADGAEYHRIPEFSPTDATSNPSLVYAAVSKEGSEYRVHLEEAVRRAVDELGEAKEGVVGMVEKAMDWLVCLSSSTSFYFKANTAV</sequence>
<accession>A0A9W8MR15</accession>
<keyword evidence="2" id="KW-1185">Reference proteome</keyword>
<evidence type="ECO:0008006" key="3">
    <source>
        <dbReference type="Google" id="ProtNLM"/>
    </source>
</evidence>
<dbReference type="Gene3D" id="3.20.20.70">
    <property type="entry name" value="Aldolase class I"/>
    <property type="match status" value="1"/>
</dbReference>
<dbReference type="AlphaFoldDB" id="A0A9W8MR15"/>
<dbReference type="Proteomes" id="UP001148786">
    <property type="component" value="Unassembled WGS sequence"/>
</dbReference>
<dbReference type="SUPFAM" id="SSF51569">
    <property type="entry name" value="Aldolase"/>
    <property type="match status" value="1"/>
</dbReference>
<dbReference type="OrthoDB" id="2015515at2759"/>
<name>A0A9W8MR15_9AGAR</name>